<evidence type="ECO:0000313" key="4">
    <source>
        <dbReference type="Proteomes" id="UP000726105"/>
    </source>
</evidence>
<organism evidence="3 4">
    <name type="scientific">Candidatus Phosphoribacter hodrii</name>
    <dbReference type="NCBI Taxonomy" id="2953743"/>
    <lineage>
        <taxon>Bacteria</taxon>
        <taxon>Bacillati</taxon>
        <taxon>Actinomycetota</taxon>
        <taxon>Actinomycetes</taxon>
        <taxon>Micrococcales</taxon>
        <taxon>Dermatophilaceae</taxon>
        <taxon>Candidatus Phosphoribacter</taxon>
    </lineage>
</organism>
<name>A0A935M505_9MICO</name>
<dbReference type="Proteomes" id="UP000726105">
    <property type="component" value="Unassembled WGS sequence"/>
</dbReference>
<dbReference type="InterPro" id="IPR019606">
    <property type="entry name" value="GerMN"/>
</dbReference>
<dbReference type="Pfam" id="PF10646">
    <property type="entry name" value="Germane"/>
    <property type="match status" value="1"/>
</dbReference>
<feature type="domain" description="Bacterial spore germination immunoglobulin-like" evidence="2">
    <location>
        <begin position="272"/>
        <end position="353"/>
    </location>
</feature>
<protein>
    <submittedName>
        <fullName evidence="3">GerMN domain-containing protein</fullName>
    </submittedName>
</protein>
<evidence type="ECO:0000313" key="3">
    <source>
        <dbReference type="EMBL" id="MBK7272756.1"/>
    </source>
</evidence>
<reference evidence="3 4" key="1">
    <citation type="submission" date="2020-10" db="EMBL/GenBank/DDBJ databases">
        <title>Connecting structure to function with the recovery of over 1000 high-quality activated sludge metagenome-assembled genomes encoding full-length rRNA genes using long-read sequencing.</title>
        <authorList>
            <person name="Singleton C.M."/>
            <person name="Petriglieri F."/>
            <person name="Kristensen J.M."/>
            <person name="Kirkegaard R.H."/>
            <person name="Michaelsen T.Y."/>
            <person name="Andersen M.H."/>
            <person name="Karst S.M."/>
            <person name="Dueholm M.S."/>
            <person name="Nielsen P.H."/>
            <person name="Albertsen M."/>
        </authorList>
    </citation>
    <scope>NUCLEOTIDE SEQUENCE [LARGE SCALE GENOMIC DNA]</scope>
    <source>
        <strain evidence="3">Ega_18-Q3-R5-49_MAXAC.001</strain>
    </source>
</reference>
<sequence>MTAHPPGDPHVEARLRDALTTAAERVSPTDRLGAITEAVSTAPPRAGTPRWLLPLAASFLVLAVGLGALTLQQRVGSNAVAASGTHTAVVIAADDPLPAPSRALPASPGASTPGSTSATRFEWSAPVYYAAPGTPVVRWALYRDFVRATMGDDGLDARVTTAVNLALAQPDVWGQAMPGQDGYLRAWTPGTRVTASVAADRIALTLSAPGVGGLDADAQRMAVQALVWTATAAAQRNVPVAIDVAGAGPVVGGIPAGVFRRPADTTRELAPVWITSPGRFASVWDSRVVIEGQACTFEGTVQWELRLDGAMVRQGFTTATAGCPVRGTWRQDLGVLAPGRYTIRAFESDAATGGPFAEQAVAFTVR</sequence>
<evidence type="ECO:0000259" key="2">
    <source>
        <dbReference type="Pfam" id="PF10648"/>
    </source>
</evidence>
<dbReference type="AlphaFoldDB" id="A0A935M505"/>
<evidence type="ECO:0000259" key="1">
    <source>
        <dbReference type="Pfam" id="PF10646"/>
    </source>
</evidence>
<dbReference type="EMBL" id="JADJIB010000002">
    <property type="protein sequence ID" value="MBK7272756.1"/>
    <property type="molecule type" value="Genomic_DNA"/>
</dbReference>
<dbReference type="Pfam" id="PF10648">
    <property type="entry name" value="Gmad2"/>
    <property type="match status" value="1"/>
</dbReference>
<feature type="domain" description="GerMN" evidence="1">
    <location>
        <begin position="127"/>
        <end position="246"/>
    </location>
</feature>
<dbReference type="InterPro" id="IPR018911">
    <property type="entry name" value="Gmad2_Ig-like_dom"/>
</dbReference>
<gene>
    <name evidence="3" type="ORF">IPI13_06155</name>
</gene>
<accession>A0A935M505</accession>
<comment type="caution">
    <text evidence="3">The sequence shown here is derived from an EMBL/GenBank/DDBJ whole genome shotgun (WGS) entry which is preliminary data.</text>
</comment>
<proteinExistence type="predicted"/>